<proteinExistence type="predicted"/>
<dbReference type="Proteomes" id="UP001303324">
    <property type="component" value="Chromosome"/>
</dbReference>
<name>A0ABY9VBV4_9BACI</name>
<dbReference type="EMBL" id="CP134494">
    <property type="protein sequence ID" value="WNF21379.1"/>
    <property type="molecule type" value="Genomic_DNA"/>
</dbReference>
<organism evidence="2 3">
    <name type="scientific">Mesobacillus jeotgali</name>
    <dbReference type="NCBI Taxonomy" id="129985"/>
    <lineage>
        <taxon>Bacteria</taxon>
        <taxon>Bacillati</taxon>
        <taxon>Bacillota</taxon>
        <taxon>Bacilli</taxon>
        <taxon>Bacillales</taxon>
        <taxon>Bacillaceae</taxon>
        <taxon>Mesobacillus</taxon>
    </lineage>
</organism>
<sequence>MERIGNLAEMFIEDVNKEDSMVVELFGNVVNFLFKAILVSGIPFLAYVLFEFASLF</sequence>
<evidence type="ECO:0000313" key="2">
    <source>
        <dbReference type="EMBL" id="WNF21379.1"/>
    </source>
</evidence>
<dbReference type="RefSeq" id="WP_311071150.1">
    <property type="nucleotide sequence ID" value="NZ_CP134494.1"/>
</dbReference>
<accession>A0ABY9VBV4</accession>
<feature type="transmembrane region" description="Helical" evidence="1">
    <location>
        <begin position="29"/>
        <end position="50"/>
    </location>
</feature>
<evidence type="ECO:0000256" key="1">
    <source>
        <dbReference type="SAM" id="Phobius"/>
    </source>
</evidence>
<keyword evidence="1" id="KW-1133">Transmembrane helix</keyword>
<keyword evidence="3" id="KW-1185">Reference proteome</keyword>
<keyword evidence="1" id="KW-0812">Transmembrane</keyword>
<protein>
    <submittedName>
        <fullName evidence="2">Uncharacterized protein</fullName>
    </submittedName>
</protein>
<reference evidence="2 3" key="1">
    <citation type="submission" date="2023-09" db="EMBL/GenBank/DDBJ databases">
        <title>Microbial mechanism of fulvic acid promoting antimony reduction mineralization in rice fields.</title>
        <authorList>
            <person name="Chen G."/>
            <person name="Lan J."/>
        </authorList>
    </citation>
    <scope>NUCLEOTIDE SEQUENCE [LARGE SCALE GENOMIC DNA]</scope>
    <source>
        <strain evidence="2 3">PS1</strain>
    </source>
</reference>
<evidence type="ECO:0000313" key="3">
    <source>
        <dbReference type="Proteomes" id="UP001303324"/>
    </source>
</evidence>
<keyword evidence="1" id="KW-0472">Membrane</keyword>
<gene>
    <name evidence="2" type="ORF">RH061_14365</name>
</gene>